<evidence type="ECO:0000313" key="3">
    <source>
        <dbReference type="EMBL" id="QEG34235.1"/>
    </source>
</evidence>
<evidence type="ECO:0000256" key="1">
    <source>
        <dbReference type="SAM" id="MobiDB-lite"/>
    </source>
</evidence>
<dbReference type="InterPro" id="IPR027417">
    <property type="entry name" value="P-loop_NTPase"/>
</dbReference>
<evidence type="ECO:0000259" key="2">
    <source>
        <dbReference type="SMART" id="SM00382"/>
    </source>
</evidence>
<dbReference type="EMBL" id="CP042913">
    <property type="protein sequence ID" value="QEG34235.1"/>
    <property type="molecule type" value="Genomic_DNA"/>
</dbReference>
<dbReference type="Gene3D" id="3.40.50.300">
    <property type="entry name" value="P-loop containing nucleotide triphosphate hydrolases"/>
    <property type="match status" value="1"/>
</dbReference>
<feature type="domain" description="AAA+ ATPase" evidence="2">
    <location>
        <begin position="43"/>
        <end position="194"/>
    </location>
</feature>
<sequence>MEDSSPTSTSRRAFLAAPDPDRYFPAHTVEEARLRISRSIERGEGTALVIGGTGTGKSMLLEVLARQYYGKLSTVLLAGAQLCTRRALQQSILFQLGLPYRGADEGELRLSLLSHLRPRDEEPRRLLLLVDEADSLPTRLLEELRALTNIAANGRILVSLVLSGKPALEERFAEPELDAFSQRISQRCYLAAFGREETFQYLRAQVSAAGIQSDFFAQDGLEAIFSATDGVPRLVNQLGDQLVWLADETGYTPIDGAIVQQAWSEIQQLPAPWNLQNAEPVGVEVEYGELTLDDELVDEDSNDEPSLLPINTRNPSTPEQIEESYFEPLSSADISEDQLLQQFAGLEVANRAPEQKLERVASRNPFQQSFQSEEVVIDQYLDFETNVLTTAPRVINRLDTAFAQQLKNCEKPATVIQSTPKPELLTSDEDELELAILDEEPELGLDLEEPLSMTSSRIEAAANMTPGEILVIEDEVTSGPTVVSSKRFRQLFSSLETASTPQRFA</sequence>
<dbReference type="PANTHER" id="PTHR35894">
    <property type="entry name" value="GENERAL SECRETION PATHWAY PROTEIN A-RELATED"/>
    <property type="match status" value="1"/>
</dbReference>
<dbReference type="AlphaFoldDB" id="A0A5B9Q9H9"/>
<dbReference type="PANTHER" id="PTHR35894:SF1">
    <property type="entry name" value="PHOSPHORIBULOKINASE _ URIDINE KINASE FAMILY"/>
    <property type="match status" value="1"/>
</dbReference>
<name>A0A5B9Q9H9_9BACT</name>
<keyword evidence="4" id="KW-1185">Reference proteome</keyword>
<dbReference type="InterPro" id="IPR003593">
    <property type="entry name" value="AAA+_ATPase"/>
</dbReference>
<dbReference type="SMART" id="SM00382">
    <property type="entry name" value="AAA"/>
    <property type="match status" value="1"/>
</dbReference>
<dbReference type="GO" id="GO:0016887">
    <property type="term" value="F:ATP hydrolysis activity"/>
    <property type="evidence" value="ECO:0007669"/>
    <property type="project" value="InterPro"/>
</dbReference>
<dbReference type="InterPro" id="IPR049945">
    <property type="entry name" value="AAA_22"/>
</dbReference>
<dbReference type="Pfam" id="PF13401">
    <property type="entry name" value="AAA_22"/>
    <property type="match status" value="1"/>
</dbReference>
<protein>
    <recommendedName>
        <fullName evidence="2">AAA+ ATPase domain-containing protein</fullName>
    </recommendedName>
</protein>
<dbReference type="KEGG" id="bgok:Pr1d_15080"/>
<organism evidence="3 4">
    <name type="scientific">Bythopirellula goksoeyrii</name>
    <dbReference type="NCBI Taxonomy" id="1400387"/>
    <lineage>
        <taxon>Bacteria</taxon>
        <taxon>Pseudomonadati</taxon>
        <taxon>Planctomycetota</taxon>
        <taxon>Planctomycetia</taxon>
        <taxon>Pirellulales</taxon>
        <taxon>Lacipirellulaceae</taxon>
        <taxon>Bythopirellula</taxon>
    </lineage>
</organism>
<reference evidence="3 4" key="1">
    <citation type="submission" date="2019-08" db="EMBL/GenBank/DDBJ databases">
        <title>Deep-cultivation of Planctomycetes and their phenomic and genomic characterization uncovers novel biology.</title>
        <authorList>
            <person name="Wiegand S."/>
            <person name="Jogler M."/>
            <person name="Boedeker C."/>
            <person name="Pinto D."/>
            <person name="Vollmers J."/>
            <person name="Rivas-Marin E."/>
            <person name="Kohn T."/>
            <person name="Peeters S.H."/>
            <person name="Heuer A."/>
            <person name="Rast P."/>
            <person name="Oberbeckmann S."/>
            <person name="Bunk B."/>
            <person name="Jeske O."/>
            <person name="Meyerdierks A."/>
            <person name="Storesund J.E."/>
            <person name="Kallscheuer N."/>
            <person name="Luecker S."/>
            <person name="Lage O.M."/>
            <person name="Pohl T."/>
            <person name="Merkel B.J."/>
            <person name="Hornburger P."/>
            <person name="Mueller R.-W."/>
            <person name="Bruemmer F."/>
            <person name="Labrenz M."/>
            <person name="Spormann A.M."/>
            <person name="Op den Camp H."/>
            <person name="Overmann J."/>
            <person name="Amann R."/>
            <person name="Jetten M.S.M."/>
            <person name="Mascher T."/>
            <person name="Medema M.H."/>
            <person name="Devos D.P."/>
            <person name="Kaster A.-K."/>
            <person name="Ovreas L."/>
            <person name="Rohde M."/>
            <person name="Galperin M.Y."/>
            <person name="Jogler C."/>
        </authorList>
    </citation>
    <scope>NUCLEOTIDE SEQUENCE [LARGE SCALE GENOMIC DNA]</scope>
    <source>
        <strain evidence="3 4">Pr1d</strain>
    </source>
</reference>
<gene>
    <name evidence="3" type="ORF">Pr1d_15080</name>
</gene>
<feature type="compositionally biased region" description="Polar residues" evidence="1">
    <location>
        <begin position="309"/>
        <end position="318"/>
    </location>
</feature>
<proteinExistence type="predicted"/>
<dbReference type="InterPro" id="IPR052026">
    <property type="entry name" value="ExeA_AAA_ATPase_DNA-bind"/>
</dbReference>
<dbReference type="SUPFAM" id="SSF52540">
    <property type="entry name" value="P-loop containing nucleoside triphosphate hydrolases"/>
    <property type="match status" value="1"/>
</dbReference>
<dbReference type="RefSeq" id="WP_168205105.1">
    <property type="nucleotide sequence ID" value="NZ_CP042913.1"/>
</dbReference>
<dbReference type="Proteomes" id="UP000323917">
    <property type="component" value="Chromosome"/>
</dbReference>
<evidence type="ECO:0000313" key="4">
    <source>
        <dbReference type="Proteomes" id="UP000323917"/>
    </source>
</evidence>
<feature type="region of interest" description="Disordered" evidence="1">
    <location>
        <begin position="299"/>
        <end position="318"/>
    </location>
</feature>
<accession>A0A5B9Q9H9</accession>